<protein>
    <submittedName>
        <fullName evidence="1">Uncharacterized protein</fullName>
    </submittedName>
</protein>
<proteinExistence type="predicted"/>
<organism evidence="1 2">
    <name type="scientific">Xylaria curta</name>
    <dbReference type="NCBI Taxonomy" id="42375"/>
    <lineage>
        <taxon>Eukaryota</taxon>
        <taxon>Fungi</taxon>
        <taxon>Dikarya</taxon>
        <taxon>Ascomycota</taxon>
        <taxon>Pezizomycotina</taxon>
        <taxon>Sordariomycetes</taxon>
        <taxon>Xylariomycetidae</taxon>
        <taxon>Xylariales</taxon>
        <taxon>Xylariaceae</taxon>
        <taxon>Xylaria</taxon>
    </lineage>
</organism>
<dbReference type="EMBL" id="JAPDGR010001192">
    <property type="protein sequence ID" value="KAJ2984952.1"/>
    <property type="molecule type" value="Genomic_DNA"/>
</dbReference>
<dbReference type="Proteomes" id="UP001143856">
    <property type="component" value="Unassembled WGS sequence"/>
</dbReference>
<gene>
    <name evidence="1" type="ORF">NUW58_g5793</name>
</gene>
<sequence length="388" mass="43189">MASPPASSPISDRGHNQKRPRTLAPTSIPSLPSPNQSDPPDTDSALENNCKIIDSVSETIDSASKTIDSASTTIDSASTTIDSASIPKNDRKIVDEAFQTIKASFDGKPTQSYPTFQFENPSSFQFLQNQLKNTVGLSQFFNNQVRFDWNAKTGNLVLRLMLTFVHEHVQNMVAGILEKEIRRIGEDPDLKSVCEKILPGGQADITKGGAKYFRKTPDGQLVFKGTRHPTFVFEVAYSEEEKHILDKVEDYFYNLRNCTVLSLDLSYAPPSTRTAEGHAHDGAVSLSTSSPVYKGENIFIGEVEIPFQLLIPWEQRKDLPKSADAARVCIPFAELTEYLSTGEEEQRLRDSPPELSTPPPPVMGLIYRKRNGDIREVLASDIKRRKKQ</sequence>
<name>A0ACC1P2K3_9PEZI</name>
<reference evidence="1" key="1">
    <citation type="submission" date="2022-10" db="EMBL/GenBank/DDBJ databases">
        <title>Genome Sequence of Xylaria curta.</title>
        <authorList>
            <person name="Buettner E."/>
        </authorList>
    </citation>
    <scope>NUCLEOTIDE SEQUENCE</scope>
    <source>
        <strain evidence="1">Babe10</strain>
    </source>
</reference>
<evidence type="ECO:0000313" key="1">
    <source>
        <dbReference type="EMBL" id="KAJ2984952.1"/>
    </source>
</evidence>
<keyword evidence="2" id="KW-1185">Reference proteome</keyword>
<comment type="caution">
    <text evidence="1">The sequence shown here is derived from an EMBL/GenBank/DDBJ whole genome shotgun (WGS) entry which is preliminary data.</text>
</comment>
<accession>A0ACC1P2K3</accession>
<evidence type="ECO:0000313" key="2">
    <source>
        <dbReference type="Proteomes" id="UP001143856"/>
    </source>
</evidence>